<keyword evidence="2" id="KW-1185">Reference proteome</keyword>
<evidence type="ECO:0000313" key="2">
    <source>
        <dbReference type="Proteomes" id="UP000250235"/>
    </source>
</evidence>
<accession>A0A2Z7D8J0</accession>
<proteinExistence type="predicted"/>
<reference evidence="1 2" key="1">
    <citation type="journal article" date="2015" name="Proc. Natl. Acad. Sci. U.S.A.">
        <title>The resurrection genome of Boea hygrometrica: A blueprint for survival of dehydration.</title>
        <authorList>
            <person name="Xiao L."/>
            <person name="Yang G."/>
            <person name="Zhang L."/>
            <person name="Yang X."/>
            <person name="Zhao S."/>
            <person name="Ji Z."/>
            <person name="Zhou Q."/>
            <person name="Hu M."/>
            <person name="Wang Y."/>
            <person name="Chen M."/>
            <person name="Xu Y."/>
            <person name="Jin H."/>
            <person name="Xiao X."/>
            <person name="Hu G."/>
            <person name="Bao F."/>
            <person name="Hu Y."/>
            <person name="Wan P."/>
            <person name="Li L."/>
            <person name="Deng X."/>
            <person name="Kuang T."/>
            <person name="Xiang C."/>
            <person name="Zhu J.K."/>
            <person name="Oliver M.J."/>
            <person name="He Y."/>
        </authorList>
    </citation>
    <scope>NUCLEOTIDE SEQUENCE [LARGE SCALE GENOMIC DNA]</scope>
    <source>
        <strain evidence="2">cv. XS01</strain>
    </source>
</reference>
<evidence type="ECO:0000313" key="1">
    <source>
        <dbReference type="EMBL" id="KZV54889.1"/>
    </source>
</evidence>
<organism evidence="1 2">
    <name type="scientific">Dorcoceras hygrometricum</name>
    <dbReference type="NCBI Taxonomy" id="472368"/>
    <lineage>
        <taxon>Eukaryota</taxon>
        <taxon>Viridiplantae</taxon>
        <taxon>Streptophyta</taxon>
        <taxon>Embryophyta</taxon>
        <taxon>Tracheophyta</taxon>
        <taxon>Spermatophyta</taxon>
        <taxon>Magnoliopsida</taxon>
        <taxon>eudicotyledons</taxon>
        <taxon>Gunneridae</taxon>
        <taxon>Pentapetalae</taxon>
        <taxon>asterids</taxon>
        <taxon>lamiids</taxon>
        <taxon>Lamiales</taxon>
        <taxon>Gesneriaceae</taxon>
        <taxon>Didymocarpoideae</taxon>
        <taxon>Trichosporeae</taxon>
        <taxon>Loxocarpinae</taxon>
        <taxon>Dorcoceras</taxon>
    </lineage>
</organism>
<dbReference type="Proteomes" id="UP000250235">
    <property type="component" value="Unassembled WGS sequence"/>
</dbReference>
<gene>
    <name evidence="1" type="ORF">F511_31627</name>
</gene>
<sequence>MSMSTRVNFPVARGRVARATSSKDLCNSLTLISRWFERPADGSSADLRYATSFGLVAATPFWIVLEGVHYCCCWEQQRSLNTTHSQSAGGNHRSVIFRNDTQSTITAQWSSGATTQLATTSMIALDLSSATTQPADHNSSSTRTSIRLNIRKVQWIFYPDVGYSVLYQPDEIYSNPDESYSNPDERYSESVFGIESVASYSEIYNQLMDISDASYSEKQNQSLCRYFDTRRSIPDVVVFINV</sequence>
<dbReference type="EMBL" id="KQ989076">
    <property type="protein sequence ID" value="KZV54889.1"/>
    <property type="molecule type" value="Genomic_DNA"/>
</dbReference>
<name>A0A2Z7D8J0_9LAMI</name>
<dbReference type="AlphaFoldDB" id="A0A2Z7D8J0"/>
<protein>
    <submittedName>
        <fullName evidence="1">Uncharacterized protein</fullName>
    </submittedName>
</protein>